<feature type="signal peptide" evidence="1">
    <location>
        <begin position="1"/>
        <end position="20"/>
    </location>
</feature>
<evidence type="ECO:0000256" key="1">
    <source>
        <dbReference type="SAM" id="SignalP"/>
    </source>
</evidence>
<protein>
    <recommendedName>
        <fullName evidence="4">DUF4124 domain-containing protein</fullName>
    </recommendedName>
</protein>
<gene>
    <name evidence="2" type="ORF">WG78_04080</name>
</gene>
<keyword evidence="1" id="KW-0732">Signal</keyword>
<comment type="caution">
    <text evidence="2">The sequence shown here is derived from an EMBL/GenBank/DDBJ whole genome shotgun (WGS) entry which is preliminary data.</text>
</comment>
<proteinExistence type="predicted"/>
<name>A0A0N0GQK2_9NEIS</name>
<dbReference type="STRING" id="857265.WG78_04080"/>
<dbReference type="Proteomes" id="UP000037939">
    <property type="component" value="Unassembled WGS sequence"/>
</dbReference>
<evidence type="ECO:0000313" key="2">
    <source>
        <dbReference type="EMBL" id="KPC54720.1"/>
    </source>
</evidence>
<sequence>MSARRWLLLAALLAAAQAQAGQRYQWQCVDAQGKAAPGKTVAEALAPQQMHFIFSDGAAGRKLVGGRSDGVCSTATLILGEQKYACVPHKPIDGQGRAGKTLDRSTCQAGG</sequence>
<feature type="chain" id="PRO_5005849809" description="DUF4124 domain-containing protein" evidence="1">
    <location>
        <begin position="21"/>
        <end position="111"/>
    </location>
</feature>
<evidence type="ECO:0008006" key="4">
    <source>
        <dbReference type="Google" id="ProtNLM"/>
    </source>
</evidence>
<keyword evidence="3" id="KW-1185">Reference proteome</keyword>
<dbReference type="EMBL" id="LAQT01000002">
    <property type="protein sequence ID" value="KPC54720.1"/>
    <property type="molecule type" value="Genomic_DNA"/>
</dbReference>
<dbReference type="AlphaFoldDB" id="A0A0N0GQK2"/>
<reference evidence="2 3" key="1">
    <citation type="submission" date="2015-07" db="EMBL/GenBank/DDBJ databases">
        <title>Draft genome sequence of the Amantichitinum ursilacus IGB-41, a new chitin-degrading bacterium.</title>
        <authorList>
            <person name="Kirstahler P."/>
            <person name="Guenther M."/>
            <person name="Grumaz C."/>
            <person name="Rupp S."/>
            <person name="Zibek S."/>
            <person name="Sohn K."/>
        </authorList>
    </citation>
    <scope>NUCLEOTIDE SEQUENCE [LARGE SCALE GENOMIC DNA]</scope>
    <source>
        <strain evidence="2 3">IGB-41</strain>
    </source>
</reference>
<evidence type="ECO:0000313" key="3">
    <source>
        <dbReference type="Proteomes" id="UP000037939"/>
    </source>
</evidence>
<accession>A0A0N0GQK2</accession>
<dbReference type="RefSeq" id="WP_053936500.1">
    <property type="nucleotide sequence ID" value="NZ_LAQT01000002.1"/>
</dbReference>
<organism evidence="2 3">
    <name type="scientific">Amantichitinum ursilacus</name>
    <dbReference type="NCBI Taxonomy" id="857265"/>
    <lineage>
        <taxon>Bacteria</taxon>
        <taxon>Pseudomonadati</taxon>
        <taxon>Pseudomonadota</taxon>
        <taxon>Betaproteobacteria</taxon>
        <taxon>Neisseriales</taxon>
        <taxon>Chitinibacteraceae</taxon>
        <taxon>Amantichitinum</taxon>
    </lineage>
</organism>